<keyword evidence="2" id="KW-0812">Transmembrane</keyword>
<dbReference type="EMBL" id="MIHC01000061">
    <property type="protein sequence ID" value="ODR01002.1"/>
    <property type="molecule type" value="Genomic_DNA"/>
</dbReference>
<dbReference type="STRING" id="243061.AWC25_19565"/>
<feature type="compositionally biased region" description="Polar residues" evidence="1">
    <location>
        <begin position="32"/>
        <end position="46"/>
    </location>
</feature>
<name>A0A1E3SG12_9MYCO</name>
<dbReference type="Pfam" id="PF20088">
    <property type="entry name" value="DUF6480"/>
    <property type="match status" value="1"/>
</dbReference>
<keyword evidence="2" id="KW-0472">Membrane</keyword>
<dbReference type="InterPro" id="IPR045512">
    <property type="entry name" value="DUF6480"/>
</dbReference>
<sequence length="82" mass="8155">MTTQPPNPDPDRTPDLEAGGGVAPGSTPPAAAQTSGGVEPQPSSRGRFTPTGVVTLIAVVVIALIFVATAVYLILKIFGAAG</sequence>
<evidence type="ECO:0000313" key="4">
    <source>
        <dbReference type="Proteomes" id="UP000094224"/>
    </source>
</evidence>
<proteinExistence type="predicted"/>
<comment type="caution">
    <text evidence="3">The sequence shown here is derived from an EMBL/GenBank/DDBJ whole genome shotgun (WGS) entry which is preliminary data.</text>
</comment>
<keyword evidence="4" id="KW-1185">Reference proteome</keyword>
<evidence type="ECO:0000256" key="1">
    <source>
        <dbReference type="SAM" id="MobiDB-lite"/>
    </source>
</evidence>
<evidence type="ECO:0000256" key="2">
    <source>
        <dbReference type="SAM" id="Phobius"/>
    </source>
</evidence>
<evidence type="ECO:0000313" key="3">
    <source>
        <dbReference type="EMBL" id="ODR01002.1"/>
    </source>
</evidence>
<dbReference type="AlphaFoldDB" id="A0A1E3SG12"/>
<gene>
    <name evidence="3" type="ORF">BHQ21_23895</name>
</gene>
<feature type="region of interest" description="Disordered" evidence="1">
    <location>
        <begin position="1"/>
        <end position="47"/>
    </location>
</feature>
<keyword evidence="2" id="KW-1133">Transmembrane helix</keyword>
<dbReference type="RefSeq" id="WP_069402768.1">
    <property type="nucleotide sequence ID" value="NZ_JBKFED010000012.1"/>
</dbReference>
<protein>
    <submittedName>
        <fullName evidence="3">Uncharacterized protein</fullName>
    </submittedName>
</protein>
<accession>A0A1E3SG12</accession>
<dbReference type="Proteomes" id="UP000094224">
    <property type="component" value="Unassembled WGS sequence"/>
</dbReference>
<feature type="transmembrane region" description="Helical" evidence="2">
    <location>
        <begin position="53"/>
        <end position="75"/>
    </location>
</feature>
<reference evidence="4" key="1">
    <citation type="submission" date="2016-09" db="EMBL/GenBank/DDBJ databases">
        <authorList>
            <person name="Greninger A.L."/>
            <person name="Jerome K.R."/>
            <person name="Mcnair B."/>
            <person name="Wallis C."/>
            <person name="Fang F."/>
        </authorList>
    </citation>
    <scope>NUCLEOTIDE SEQUENCE [LARGE SCALE GENOMIC DNA]</scope>
    <source>
        <strain evidence="4">BC1_M4</strain>
    </source>
</reference>
<organism evidence="3 4">
    <name type="scientific">Mycobacterium sherrisii</name>
    <dbReference type="NCBI Taxonomy" id="243061"/>
    <lineage>
        <taxon>Bacteria</taxon>
        <taxon>Bacillati</taxon>
        <taxon>Actinomycetota</taxon>
        <taxon>Actinomycetes</taxon>
        <taxon>Mycobacteriales</taxon>
        <taxon>Mycobacteriaceae</taxon>
        <taxon>Mycobacterium</taxon>
        <taxon>Mycobacterium simiae complex</taxon>
    </lineage>
</organism>